<keyword evidence="1" id="KW-0812">Transmembrane</keyword>
<organism evidence="2">
    <name type="scientific">Candidatus Iainarchaeum sp</name>
    <dbReference type="NCBI Taxonomy" id="3101447"/>
    <lineage>
        <taxon>Archaea</taxon>
        <taxon>Candidatus Iainarchaeota</taxon>
        <taxon>Candidatus Iainarchaeia</taxon>
        <taxon>Candidatus Iainarchaeales</taxon>
        <taxon>Candidatus Iainarchaeaceae</taxon>
        <taxon>Candidatus Iainarchaeum</taxon>
    </lineage>
</organism>
<evidence type="ECO:0000313" key="2">
    <source>
        <dbReference type="EMBL" id="QQR93093.1"/>
    </source>
</evidence>
<dbReference type="Proteomes" id="UP000596004">
    <property type="component" value="Chromosome"/>
</dbReference>
<sequence length="84" mass="9127">MKNESYMKLNIKAFAFASAAIGFLASIFMGGAMRAYALNGMGWMLNGGIQTGGIFNVFMGVWMVVILGIIGGAFAWVYNWLCEN</sequence>
<dbReference type="AlphaFoldDB" id="A0A7T9DKP6"/>
<keyword evidence="1" id="KW-0472">Membrane</keyword>
<protein>
    <submittedName>
        <fullName evidence="2">Uncharacterized protein</fullName>
    </submittedName>
</protein>
<keyword evidence="1" id="KW-1133">Transmembrane helix</keyword>
<evidence type="ECO:0000256" key="1">
    <source>
        <dbReference type="SAM" id="Phobius"/>
    </source>
</evidence>
<reference evidence="2" key="1">
    <citation type="submission" date="2020-11" db="EMBL/GenBank/DDBJ databases">
        <title>Connecting structure to function with the recovery of over 1000 high-quality activated sludge metagenome-assembled genomes encoding full-length rRNA genes using long-read sequencing.</title>
        <authorList>
            <person name="Singleton C.M."/>
            <person name="Petriglieri F."/>
            <person name="Kristensen J.M."/>
            <person name="Kirkegaard R.H."/>
            <person name="Michaelsen T.Y."/>
            <person name="Andersen M.H."/>
            <person name="Karst S.M."/>
            <person name="Dueholm M.S."/>
            <person name="Nielsen P.H."/>
            <person name="Albertsen M."/>
        </authorList>
    </citation>
    <scope>NUCLEOTIDE SEQUENCE</scope>
    <source>
        <strain evidence="2">Fred_18-Q3-R57-64_BAT3C.431</strain>
    </source>
</reference>
<dbReference type="EMBL" id="CP064981">
    <property type="protein sequence ID" value="QQR93093.1"/>
    <property type="molecule type" value="Genomic_DNA"/>
</dbReference>
<name>A0A7T9DKP6_9ARCH</name>
<accession>A0A7T9DKP6</accession>
<gene>
    <name evidence="2" type="ORF">IPJ89_02545</name>
</gene>
<proteinExistence type="predicted"/>
<feature type="transmembrane region" description="Helical" evidence="1">
    <location>
        <begin position="53"/>
        <end position="78"/>
    </location>
</feature>